<keyword evidence="5" id="KW-1185">Reference proteome</keyword>
<reference evidence="4 5" key="1">
    <citation type="journal article" date="2017" name="BMC Genomics">
        <title>Comparative genomic and phylogenomic analyses of the Bifidobacteriaceae family.</title>
        <authorList>
            <person name="Lugli G.A."/>
            <person name="Milani C."/>
            <person name="Turroni F."/>
            <person name="Duranti S."/>
            <person name="Mancabelli L."/>
            <person name="Mangifesta M."/>
            <person name="Ferrario C."/>
            <person name="Modesto M."/>
            <person name="Mattarelli P."/>
            <person name="Jiri K."/>
            <person name="van Sinderen D."/>
            <person name="Ventura M."/>
        </authorList>
    </citation>
    <scope>NUCLEOTIDE SEQUENCE [LARGE SCALE GENOMIC DNA]</scope>
    <source>
        <strain evidence="4 5">DSM 100196</strain>
    </source>
</reference>
<dbReference type="Proteomes" id="UP000216871">
    <property type="component" value="Unassembled WGS sequence"/>
</dbReference>
<dbReference type="PANTHER" id="PTHR47396:SF1">
    <property type="entry name" value="ATP-DEPENDENT HELICASE IRC3-RELATED"/>
    <property type="match status" value="1"/>
</dbReference>
<sequence>MPRTSAVADSPAHDASYDSGTQSILEDVVSGLIESRKDAPGTYAPALISNRPDGLTMDGELRRELATSDSFDMSVAFVSSEAILSLFEDFRSHRVNANARTAASANAAQPQSHGAPSRNTTPSRIITSTKNHFNDPKAFWELLHLGRTADIDVRIWSERGESEESARSGEPGAPKADKAQGQPFHPKGYVFARHMQDGRPYYDLYVGSSNLTTFALSRQREWNLKVSSLADGTLVDQFRQEIDSQVRDSVPLTEEWIRQYEEDFKRYAPPRRTILESLERRRDIQPNAMQREALANLKALREQGEHRAIIISATGTGKTYLSAFDVRDYRPKRMLYIAQQQQILTRAKESYQKVLGCPSEDLGLYTGTSKQHDRRYVFATVQTMRQPQVLAQFASDEFDYILVDEVHHAGADGYQKVIDHFKDADFMLGMTATPERTDGINIFELFGHNIAYEIRLQRALDEDMLCPFHYYGVAEYLGSDADADQESHRIQVADGTTTAEDAAQLKYEISQLATKERVRYIIDKLQEYGQYNVPVTGLVFCSRQEEAHELSRLFNEQWNQQDERLYRTTAVTSKDADGRTISPEQREEYVRQLKSGELDYLFTVDMFNEGIDIPALNQVVMLRSTQSSIVFTQQLGRGLRKFPHKDSVVVIDFIGNYANNFLIPVALYGNTGDRDIARKNLQRRSIGLSSISFDPIAKERVLRSLDTADWSDMKRLSEQYRQMRYELGRIPMLMDVYRFDPSLPFTLASKRSNYLDFVRSREKNFGGRKRGGQSEETSFLDQLEPVSDAEDAVLKMATELLLPGLRPHELVVLSQLCQFADEQTGVDGPSIGDVSGTTTVWKASEPMSRNELMAAIRRGFPQADLSDAQFDSALRVLDYSYFTDPNRKRFGNLPLIEELASTDGSGERRYRLSNRFASMLAGNRTFRMFLADTVRVGLVNCRDLFREAQDKQRSFDHAFLYERKYSLADVMRLCGWRKENTPQNVGGYLLDKETGTMPIFVKYAASQYEDEFLNAQEMKYFSKNGRTPQSPEFRWVREGAGDAMEWERTHFVPLFVMRKAEAKDGKYYYVGHVAAFDNPRLTTKPNADGTGTVNVTLSTLRLARPLDPELYRHLAG</sequence>
<dbReference type="InterPro" id="IPR050742">
    <property type="entry name" value="Helicase_Restrict-Modif_Enz"/>
</dbReference>
<keyword evidence="4" id="KW-0547">Nucleotide-binding</keyword>
<dbReference type="GO" id="GO:0005829">
    <property type="term" value="C:cytosol"/>
    <property type="evidence" value="ECO:0007669"/>
    <property type="project" value="TreeGrafter"/>
</dbReference>
<proteinExistence type="predicted"/>
<dbReference type="InterPro" id="IPR021835">
    <property type="entry name" value="DUF3427"/>
</dbReference>
<dbReference type="Gene3D" id="3.40.50.300">
    <property type="entry name" value="P-loop containing nucleotide triphosphate hydrolases"/>
    <property type="match status" value="2"/>
</dbReference>
<organism evidence="4 5">
    <name type="scientific">Bifidobacterium myosotis</name>
    <dbReference type="NCBI Taxonomy" id="1630166"/>
    <lineage>
        <taxon>Bacteria</taxon>
        <taxon>Bacillati</taxon>
        <taxon>Actinomycetota</taxon>
        <taxon>Actinomycetes</taxon>
        <taxon>Bifidobacteriales</taxon>
        <taxon>Bifidobacteriaceae</taxon>
        <taxon>Bifidobacterium</taxon>
    </lineage>
</organism>
<dbReference type="SMART" id="SM00490">
    <property type="entry name" value="HELICc"/>
    <property type="match status" value="1"/>
</dbReference>
<keyword evidence="4" id="KW-0067">ATP-binding</keyword>
<dbReference type="CDD" id="cd18799">
    <property type="entry name" value="SF2_C_EcoAI-like"/>
    <property type="match status" value="1"/>
</dbReference>
<dbReference type="InterPro" id="IPR027417">
    <property type="entry name" value="P-loop_NTPase"/>
</dbReference>
<feature type="domain" description="Helicase ATP-binding" evidence="2">
    <location>
        <begin position="299"/>
        <end position="452"/>
    </location>
</feature>
<feature type="region of interest" description="Disordered" evidence="1">
    <location>
        <begin position="101"/>
        <end position="124"/>
    </location>
</feature>
<dbReference type="AlphaFoldDB" id="A0A261FIF5"/>
<evidence type="ECO:0000256" key="1">
    <source>
        <dbReference type="SAM" id="MobiDB-lite"/>
    </source>
</evidence>
<evidence type="ECO:0000313" key="5">
    <source>
        <dbReference type="Proteomes" id="UP000216871"/>
    </source>
</evidence>
<dbReference type="Pfam" id="PF00271">
    <property type="entry name" value="Helicase_C"/>
    <property type="match status" value="1"/>
</dbReference>
<comment type="caution">
    <text evidence="4">The sequence shown here is derived from an EMBL/GenBank/DDBJ whole genome shotgun (WGS) entry which is preliminary data.</text>
</comment>
<feature type="region of interest" description="Disordered" evidence="1">
    <location>
        <begin position="159"/>
        <end position="183"/>
    </location>
</feature>
<dbReference type="GO" id="GO:0004386">
    <property type="term" value="F:helicase activity"/>
    <property type="evidence" value="ECO:0007669"/>
    <property type="project" value="UniProtKB-KW"/>
</dbReference>
<dbReference type="InterPro" id="IPR006935">
    <property type="entry name" value="Helicase/UvrB_N"/>
</dbReference>
<dbReference type="SUPFAM" id="SSF52540">
    <property type="entry name" value="P-loop containing nucleoside triphosphate hydrolases"/>
    <property type="match status" value="1"/>
</dbReference>
<feature type="domain" description="Helicase C-terminal" evidence="3">
    <location>
        <begin position="517"/>
        <end position="692"/>
    </location>
</feature>
<evidence type="ECO:0000313" key="4">
    <source>
        <dbReference type="EMBL" id="OZG58941.1"/>
    </source>
</evidence>
<keyword evidence="4" id="KW-0347">Helicase</keyword>
<dbReference type="Pfam" id="PF26350">
    <property type="entry name" value="DUF8090"/>
    <property type="match status" value="2"/>
</dbReference>
<dbReference type="InterPro" id="IPR058403">
    <property type="entry name" value="DUF8090"/>
</dbReference>
<dbReference type="RefSeq" id="WP_094667920.1">
    <property type="nucleotide sequence ID" value="NZ_MWWW01000016.1"/>
</dbReference>
<gene>
    <name evidence="4" type="ORF">BMYO_1482</name>
</gene>
<feature type="compositionally biased region" description="Polar residues" evidence="1">
    <location>
        <begin position="109"/>
        <end position="124"/>
    </location>
</feature>
<dbReference type="GO" id="GO:0005524">
    <property type="term" value="F:ATP binding"/>
    <property type="evidence" value="ECO:0007669"/>
    <property type="project" value="InterPro"/>
</dbReference>
<protein>
    <submittedName>
        <fullName evidence="4">RNA helicase</fullName>
    </submittedName>
</protein>
<evidence type="ECO:0000259" key="3">
    <source>
        <dbReference type="PROSITE" id="PS51194"/>
    </source>
</evidence>
<dbReference type="CDD" id="cd18032">
    <property type="entry name" value="DEXHc_RE_I_III_res"/>
    <property type="match status" value="1"/>
</dbReference>
<dbReference type="OrthoDB" id="9776021at2"/>
<dbReference type="Gene3D" id="3.30.870.10">
    <property type="entry name" value="Endonuclease Chain A"/>
    <property type="match status" value="1"/>
</dbReference>
<name>A0A261FIF5_9BIFI</name>
<evidence type="ECO:0000259" key="2">
    <source>
        <dbReference type="PROSITE" id="PS51192"/>
    </source>
</evidence>
<keyword evidence="4" id="KW-0378">Hydrolase</keyword>
<dbReference type="SMART" id="SM00487">
    <property type="entry name" value="DEXDc"/>
    <property type="match status" value="1"/>
</dbReference>
<dbReference type="InterPro" id="IPR001650">
    <property type="entry name" value="Helicase_C-like"/>
</dbReference>
<dbReference type="EMBL" id="MWWW01000016">
    <property type="protein sequence ID" value="OZG58941.1"/>
    <property type="molecule type" value="Genomic_DNA"/>
</dbReference>
<dbReference type="PROSITE" id="PS51192">
    <property type="entry name" value="HELICASE_ATP_BIND_1"/>
    <property type="match status" value="1"/>
</dbReference>
<dbReference type="GO" id="GO:0003677">
    <property type="term" value="F:DNA binding"/>
    <property type="evidence" value="ECO:0007669"/>
    <property type="project" value="InterPro"/>
</dbReference>
<dbReference type="Pfam" id="PF04851">
    <property type="entry name" value="ResIII"/>
    <property type="match status" value="1"/>
</dbReference>
<accession>A0A261FIF5</accession>
<dbReference type="Pfam" id="PF11907">
    <property type="entry name" value="DUF3427"/>
    <property type="match status" value="1"/>
</dbReference>
<dbReference type="PROSITE" id="PS51194">
    <property type="entry name" value="HELICASE_CTER"/>
    <property type="match status" value="1"/>
</dbReference>
<dbReference type="InterPro" id="IPR014001">
    <property type="entry name" value="Helicase_ATP-bd"/>
</dbReference>
<dbReference type="PANTHER" id="PTHR47396">
    <property type="entry name" value="TYPE I RESTRICTION ENZYME ECOKI R PROTEIN"/>
    <property type="match status" value="1"/>
</dbReference>
<dbReference type="GO" id="GO:0016787">
    <property type="term" value="F:hydrolase activity"/>
    <property type="evidence" value="ECO:0007669"/>
    <property type="project" value="InterPro"/>
</dbReference>